<comment type="caution">
    <text evidence="1">The sequence shown here is derived from an EMBL/GenBank/DDBJ whole genome shotgun (WGS) entry which is preliminary data.</text>
</comment>
<accession>X1V959</accession>
<proteinExistence type="predicted"/>
<feature type="non-terminal residue" evidence="1">
    <location>
        <position position="1"/>
    </location>
</feature>
<dbReference type="EMBL" id="BARW01027129">
    <property type="protein sequence ID" value="GAJ13037.1"/>
    <property type="molecule type" value="Genomic_DNA"/>
</dbReference>
<gene>
    <name evidence="1" type="ORF">S12H4_44090</name>
</gene>
<sequence length="106" mass="12179">VEHVFRDMKSILETRPVFHQKDETIRGHVFCSFLALTLRKELQQRLEAAGNHFEWSEIKQDLKSLQEIEIEDNGKTLTVRSECKGVCGKVFQSVGVAIPPTIREVQ</sequence>
<reference evidence="1" key="1">
    <citation type="journal article" date="2014" name="Front. Microbiol.">
        <title>High frequency of phylogenetically diverse reductive dehalogenase-homologous genes in deep subseafloor sedimentary metagenomes.</title>
        <authorList>
            <person name="Kawai M."/>
            <person name="Futagami T."/>
            <person name="Toyoda A."/>
            <person name="Takaki Y."/>
            <person name="Nishi S."/>
            <person name="Hori S."/>
            <person name="Arai W."/>
            <person name="Tsubouchi T."/>
            <person name="Morono Y."/>
            <person name="Uchiyama I."/>
            <person name="Ito T."/>
            <person name="Fujiyama A."/>
            <person name="Inagaki F."/>
            <person name="Takami H."/>
        </authorList>
    </citation>
    <scope>NUCLEOTIDE SEQUENCE</scope>
    <source>
        <strain evidence="1">Expedition CK06-06</strain>
    </source>
</reference>
<organism evidence="1">
    <name type="scientific">marine sediment metagenome</name>
    <dbReference type="NCBI Taxonomy" id="412755"/>
    <lineage>
        <taxon>unclassified sequences</taxon>
        <taxon>metagenomes</taxon>
        <taxon>ecological metagenomes</taxon>
    </lineage>
</organism>
<evidence type="ECO:0000313" key="1">
    <source>
        <dbReference type="EMBL" id="GAJ13037.1"/>
    </source>
</evidence>
<evidence type="ECO:0008006" key="2">
    <source>
        <dbReference type="Google" id="ProtNLM"/>
    </source>
</evidence>
<protein>
    <recommendedName>
        <fullName evidence="2">Transposase IS4-like domain-containing protein</fullName>
    </recommendedName>
</protein>
<name>X1V959_9ZZZZ</name>
<dbReference type="AlphaFoldDB" id="X1V959"/>